<dbReference type="InterPro" id="IPR001387">
    <property type="entry name" value="Cro/C1-type_HTH"/>
</dbReference>
<dbReference type="SUPFAM" id="SSF47413">
    <property type="entry name" value="lambda repressor-like DNA-binding domains"/>
    <property type="match status" value="1"/>
</dbReference>
<organism evidence="3 4">
    <name type="scientific">Nocardia aurantiaca</name>
    <dbReference type="NCBI Taxonomy" id="2675850"/>
    <lineage>
        <taxon>Bacteria</taxon>
        <taxon>Bacillati</taxon>
        <taxon>Actinomycetota</taxon>
        <taxon>Actinomycetes</taxon>
        <taxon>Mycobacteriales</taxon>
        <taxon>Nocardiaceae</taxon>
        <taxon>Nocardia</taxon>
    </lineage>
</organism>
<evidence type="ECO:0000256" key="1">
    <source>
        <dbReference type="ARBA" id="ARBA00023125"/>
    </source>
</evidence>
<keyword evidence="4" id="KW-1185">Reference proteome</keyword>
<dbReference type="AlphaFoldDB" id="A0A6I3L7D6"/>
<dbReference type="CDD" id="cd00093">
    <property type="entry name" value="HTH_XRE"/>
    <property type="match status" value="1"/>
</dbReference>
<dbReference type="GO" id="GO:0003700">
    <property type="term" value="F:DNA-binding transcription factor activity"/>
    <property type="evidence" value="ECO:0007669"/>
    <property type="project" value="TreeGrafter"/>
</dbReference>
<sequence length="188" mass="20967">MTRCIIWFEEGVVVTLLRTVRRQQQMTLDELAEQTGLTKSYLSKVERRLSMPSIAAAMKIARALHVDVGQLFSDQAAEAQFVVERATAPGEQRYWPVAAAMLAKTMSPFIVFPTEEFSADGHRVHSGQEFIFVHAGTIELNYNGSITVLDTGDCAYLDASLEHRMRSIGPIPARVVVVANNDTREVRK</sequence>
<dbReference type="PANTHER" id="PTHR46797">
    <property type="entry name" value="HTH-TYPE TRANSCRIPTIONAL REGULATOR"/>
    <property type="match status" value="1"/>
</dbReference>
<dbReference type="InterPro" id="IPR050807">
    <property type="entry name" value="TransReg_Diox_bact_type"/>
</dbReference>
<dbReference type="Proteomes" id="UP000432464">
    <property type="component" value="Unassembled WGS sequence"/>
</dbReference>
<dbReference type="InterPro" id="IPR013096">
    <property type="entry name" value="Cupin_2"/>
</dbReference>
<dbReference type="GO" id="GO:0003677">
    <property type="term" value="F:DNA binding"/>
    <property type="evidence" value="ECO:0007669"/>
    <property type="project" value="UniProtKB-KW"/>
</dbReference>
<dbReference type="SUPFAM" id="SSF51182">
    <property type="entry name" value="RmlC-like cupins"/>
    <property type="match status" value="1"/>
</dbReference>
<gene>
    <name evidence="3" type="ORF">GLP40_29620</name>
</gene>
<keyword evidence="1" id="KW-0238">DNA-binding</keyword>
<dbReference type="RefSeq" id="WP_154791312.1">
    <property type="nucleotide sequence ID" value="NZ_WMBB01000017.1"/>
</dbReference>
<comment type="caution">
    <text evidence="3">The sequence shown here is derived from an EMBL/GenBank/DDBJ whole genome shotgun (WGS) entry which is preliminary data.</text>
</comment>
<dbReference type="Gene3D" id="2.60.120.10">
    <property type="entry name" value="Jelly Rolls"/>
    <property type="match status" value="1"/>
</dbReference>
<evidence type="ECO:0000313" key="3">
    <source>
        <dbReference type="EMBL" id="MTE16890.1"/>
    </source>
</evidence>
<dbReference type="SMART" id="SM00530">
    <property type="entry name" value="HTH_XRE"/>
    <property type="match status" value="1"/>
</dbReference>
<feature type="domain" description="HTH cro/C1-type" evidence="2">
    <location>
        <begin position="17"/>
        <end position="71"/>
    </location>
</feature>
<dbReference type="InterPro" id="IPR010982">
    <property type="entry name" value="Lambda_DNA-bd_dom_sf"/>
</dbReference>
<dbReference type="CDD" id="cd02209">
    <property type="entry name" value="cupin_XRE_C"/>
    <property type="match status" value="1"/>
</dbReference>
<dbReference type="InterPro" id="IPR011051">
    <property type="entry name" value="RmlC_Cupin_sf"/>
</dbReference>
<dbReference type="PROSITE" id="PS50943">
    <property type="entry name" value="HTH_CROC1"/>
    <property type="match status" value="1"/>
</dbReference>
<evidence type="ECO:0000259" key="2">
    <source>
        <dbReference type="PROSITE" id="PS50943"/>
    </source>
</evidence>
<evidence type="ECO:0000313" key="4">
    <source>
        <dbReference type="Proteomes" id="UP000432464"/>
    </source>
</evidence>
<dbReference type="Gene3D" id="1.10.260.40">
    <property type="entry name" value="lambda repressor-like DNA-binding domains"/>
    <property type="match status" value="1"/>
</dbReference>
<name>A0A6I3L7D6_9NOCA</name>
<dbReference type="Pfam" id="PF01381">
    <property type="entry name" value="HTH_3"/>
    <property type="match status" value="1"/>
</dbReference>
<reference evidence="3 4" key="1">
    <citation type="submission" date="2019-11" db="EMBL/GenBank/DDBJ databases">
        <title>Nocardia sp. nov. CT2-14 isolated from soil.</title>
        <authorList>
            <person name="Kanchanasin P."/>
            <person name="Tanasupawat S."/>
            <person name="Yuki M."/>
            <person name="Kudo T."/>
        </authorList>
    </citation>
    <scope>NUCLEOTIDE SEQUENCE [LARGE SCALE GENOMIC DNA]</scope>
    <source>
        <strain evidence="3 4">CT2-14</strain>
    </source>
</reference>
<protein>
    <submittedName>
        <fullName evidence="3">Cupin domain-containing protein</fullName>
    </submittedName>
</protein>
<accession>A0A6I3L7D6</accession>
<proteinExistence type="predicted"/>
<dbReference type="InterPro" id="IPR014710">
    <property type="entry name" value="RmlC-like_jellyroll"/>
</dbReference>
<dbReference type="GO" id="GO:0005829">
    <property type="term" value="C:cytosol"/>
    <property type="evidence" value="ECO:0007669"/>
    <property type="project" value="TreeGrafter"/>
</dbReference>
<dbReference type="Pfam" id="PF07883">
    <property type="entry name" value="Cupin_2"/>
    <property type="match status" value="1"/>
</dbReference>
<dbReference type="EMBL" id="WMBB01000017">
    <property type="protein sequence ID" value="MTE16890.1"/>
    <property type="molecule type" value="Genomic_DNA"/>
</dbReference>
<dbReference type="PANTHER" id="PTHR46797:SF1">
    <property type="entry name" value="METHYLPHOSPHONATE SYNTHASE"/>
    <property type="match status" value="1"/>
</dbReference>